<dbReference type="Pfam" id="PF06812">
    <property type="entry name" value="ImpA_N"/>
    <property type="match status" value="1"/>
</dbReference>
<dbReference type="KEGG" id="ajp:AMJAP_0662"/>
<dbReference type="InterPro" id="IPR010657">
    <property type="entry name" value="ImpA_N"/>
</dbReference>
<dbReference type="InterPro" id="IPR017739">
    <property type="entry name" value="T6SS-assoc_VCA0119"/>
</dbReference>
<evidence type="ECO:0000313" key="3">
    <source>
        <dbReference type="EMBL" id="BBB25261.1"/>
    </source>
</evidence>
<dbReference type="Pfam" id="PF16989">
    <property type="entry name" value="T6SS_VasJ"/>
    <property type="match status" value="1"/>
</dbReference>
<accession>A0A7R6SRJ6</accession>
<proteinExistence type="predicted"/>
<dbReference type="AlphaFoldDB" id="A0A7R6SRJ6"/>
<feature type="compositionally biased region" description="Polar residues" evidence="1">
    <location>
        <begin position="221"/>
        <end position="248"/>
    </location>
</feature>
<dbReference type="EMBL" id="AP014545">
    <property type="protein sequence ID" value="BBB25261.1"/>
    <property type="molecule type" value="Genomic_DNA"/>
</dbReference>
<organism evidence="3 4">
    <name type="scientific">Amphritea japonica ATCC BAA-1530</name>
    <dbReference type="NCBI Taxonomy" id="1278309"/>
    <lineage>
        <taxon>Bacteria</taxon>
        <taxon>Pseudomonadati</taxon>
        <taxon>Pseudomonadota</taxon>
        <taxon>Gammaproteobacteria</taxon>
        <taxon>Oceanospirillales</taxon>
        <taxon>Oceanospirillaceae</taxon>
        <taxon>Amphritea</taxon>
    </lineage>
</organism>
<protein>
    <submittedName>
        <fullName evidence="3">Type VI secretion system protein VasJ</fullName>
    </submittedName>
</protein>
<dbReference type="PANTHER" id="PTHR37024:SF5">
    <property type="entry name" value="IMPA N-TERMINAL DOMAIN-CONTAINING PROTEIN"/>
    <property type="match status" value="1"/>
</dbReference>
<evidence type="ECO:0000256" key="1">
    <source>
        <dbReference type="SAM" id="MobiDB-lite"/>
    </source>
</evidence>
<name>A0A7R6SRJ6_9GAMM</name>
<keyword evidence="4" id="KW-1185">Reference proteome</keyword>
<dbReference type="NCBIfam" id="TIGR03362">
    <property type="entry name" value="VI_chp_7"/>
    <property type="match status" value="1"/>
</dbReference>
<feature type="region of interest" description="Disordered" evidence="1">
    <location>
        <begin position="216"/>
        <end position="248"/>
    </location>
</feature>
<reference evidence="3 4" key="1">
    <citation type="journal article" date="2008" name="Int. J. Syst. Evol. Microbiol.">
        <title>Amphritea japonica sp. nov. and Amphritea balenae sp. nov., isolated from the sediment adjacent to sperm whale carcasses off Kagoshima, Japan.</title>
        <authorList>
            <person name="Miyazaki M."/>
            <person name="Nogi Y."/>
            <person name="Fujiwara Y."/>
            <person name="Kawato M."/>
            <person name="Nagahama T."/>
            <person name="Kubokawa K."/>
            <person name="Horikoshi K."/>
        </authorList>
    </citation>
    <scope>NUCLEOTIDE SEQUENCE [LARGE SCALE GENOMIC DNA]</scope>
    <source>
        <strain evidence="3 4">ATCC BAA-1530</strain>
    </source>
</reference>
<dbReference type="Proteomes" id="UP000595663">
    <property type="component" value="Chromosome"/>
</dbReference>
<dbReference type="PANTHER" id="PTHR37024">
    <property type="entry name" value="TYPE VI SECRETION SYSTEM DUF2094 AND IMPA-RELATED DOMAIN PROTEIN"/>
    <property type="match status" value="1"/>
</dbReference>
<feature type="domain" description="ImpA N-terminal" evidence="2">
    <location>
        <begin position="14"/>
        <end position="126"/>
    </location>
</feature>
<evidence type="ECO:0000313" key="4">
    <source>
        <dbReference type="Proteomes" id="UP000595663"/>
    </source>
</evidence>
<gene>
    <name evidence="3" type="primary">vasJ</name>
    <name evidence="3" type="ORF">AMJAP_0662</name>
</gene>
<sequence length="549" mass="61611">MEQDWAEKLATTLISASSPTGRDVQHDDIYNELDDEIKKGEGIDIQPIDWTRVQVLSETILREHSKDLRVASRLSVALFYRHGFAGLHSGFALLASMLEADYWDDIYPARLKKPNKLRAAAFEWMLKKLERPFSEVEVNEDIATDIVRSNEQFKRLEQAANKRLGDDAPFLFECKNQLSSFCRDAEFILAEQNKVQEQSISEEKAEAKVEQVVASKPLAETAQSSSQPKPRPNTTANQVEQVKAQPQSVTSTADIEKALTTNNRTVDKICQLLRQQRITDPYPYHLLRTSTWMILEKLPPSGVLPKIPSDTRIQELQALEQAGNWQLLIQECEKSYAGGAIFWLGLHRLVCRALQELDAPDAAAVVMHNVSHLLIRFPDFISRKFANGEGFVDPLTQAWVETGLSSVGGAGATDSNTADTSAWDAAYGEAKQAALKGQFDQGLQLLTTGAAQAEGERQRVWWQLQQAQFCFDAGHLDVAIPQLKSLVQSLQERGLERWEPELYLNVIKLLLSGHGQKQAKQKYTKEQQDEVDQLKMVLCLMDPLSALAL</sequence>
<evidence type="ECO:0000259" key="2">
    <source>
        <dbReference type="Pfam" id="PF06812"/>
    </source>
</evidence>